<dbReference type="Proteomes" id="UP001642540">
    <property type="component" value="Unassembled WGS sequence"/>
</dbReference>
<dbReference type="EMBL" id="CAXLJM020000151">
    <property type="protein sequence ID" value="CAL8143258.1"/>
    <property type="molecule type" value="Genomic_DNA"/>
</dbReference>
<dbReference type="PANTHER" id="PTHR14119">
    <property type="entry name" value="HYDROLASE"/>
    <property type="match status" value="1"/>
</dbReference>
<evidence type="ECO:0000313" key="5">
    <source>
        <dbReference type="Proteomes" id="UP001642540"/>
    </source>
</evidence>
<evidence type="ECO:0000256" key="1">
    <source>
        <dbReference type="ARBA" id="ARBA00006336"/>
    </source>
</evidence>
<proteinExistence type="inferred from homology"/>
<protein>
    <recommendedName>
        <fullName evidence="2">Isochorismatase domain-containing protein 1</fullName>
    </recommendedName>
</protein>
<dbReference type="SUPFAM" id="SSF52499">
    <property type="entry name" value="Isochorismatase-like hydrolases"/>
    <property type="match status" value="1"/>
</dbReference>
<comment type="caution">
    <text evidence="4">The sequence shown here is derived from an EMBL/GenBank/DDBJ whole genome shotgun (WGS) entry which is preliminary data.</text>
</comment>
<dbReference type="InterPro" id="IPR050993">
    <property type="entry name" value="Isochorismatase_domain"/>
</dbReference>
<accession>A0ABP1S4F7</accession>
<dbReference type="Pfam" id="PF00857">
    <property type="entry name" value="Isochorismatase"/>
    <property type="match status" value="1"/>
</dbReference>
<comment type="similarity">
    <text evidence="1">Belongs to the isochorismatase family.</text>
</comment>
<keyword evidence="5" id="KW-1185">Reference proteome</keyword>
<reference evidence="4 5" key="1">
    <citation type="submission" date="2024-08" db="EMBL/GenBank/DDBJ databases">
        <authorList>
            <person name="Cucini C."/>
            <person name="Frati F."/>
        </authorList>
    </citation>
    <scope>NUCLEOTIDE SEQUENCE [LARGE SCALE GENOMIC DNA]</scope>
</reference>
<evidence type="ECO:0000259" key="3">
    <source>
        <dbReference type="Pfam" id="PF00857"/>
    </source>
</evidence>
<dbReference type="PANTHER" id="PTHR14119:SF17">
    <property type="entry name" value="ISOCHORISMATASE DOMAIN-CONTAINING PROTEIN 1"/>
    <property type="match status" value="1"/>
</dbReference>
<dbReference type="InterPro" id="IPR000868">
    <property type="entry name" value="Isochorismatase-like_dom"/>
</dbReference>
<name>A0ABP1S4F7_9HEXA</name>
<dbReference type="Gene3D" id="3.40.50.850">
    <property type="entry name" value="Isochorismatase-like"/>
    <property type="match status" value="1"/>
</dbReference>
<sequence>MAPPLKDLGLLNPSRTAIFMCDMQEKVRPAMNHFDEVVIVARKMVEVSKIMGIPLIVTEQHPRQLGKTVADIDLSKALLVIAKTRFSMLVPEIDRLLNTLCDGILESIVLFGIETHICVEQTAIELLSRNLKVHIIADASTSRNQADRFLALDRLRQIGCFVTTSETVIFKMMGDKENPKFQEIRHLVKEPSPNTGLVPGSSLKM</sequence>
<evidence type="ECO:0000313" key="4">
    <source>
        <dbReference type="EMBL" id="CAL8143258.1"/>
    </source>
</evidence>
<gene>
    <name evidence="4" type="ORF">ODALV1_LOCUS29399</name>
</gene>
<evidence type="ECO:0000256" key="2">
    <source>
        <dbReference type="ARBA" id="ARBA00040688"/>
    </source>
</evidence>
<organism evidence="4 5">
    <name type="scientific">Orchesella dallaii</name>
    <dbReference type="NCBI Taxonomy" id="48710"/>
    <lineage>
        <taxon>Eukaryota</taxon>
        <taxon>Metazoa</taxon>
        <taxon>Ecdysozoa</taxon>
        <taxon>Arthropoda</taxon>
        <taxon>Hexapoda</taxon>
        <taxon>Collembola</taxon>
        <taxon>Entomobryomorpha</taxon>
        <taxon>Entomobryoidea</taxon>
        <taxon>Orchesellidae</taxon>
        <taxon>Orchesellinae</taxon>
        <taxon>Orchesella</taxon>
    </lineage>
</organism>
<dbReference type="InterPro" id="IPR036380">
    <property type="entry name" value="Isochorismatase-like_sf"/>
</dbReference>
<feature type="domain" description="Isochorismatase-like" evidence="3">
    <location>
        <begin position="16"/>
        <end position="166"/>
    </location>
</feature>